<sequence length="233" mass="25424">MHLDPVLPPSTQLHLLNLFGGDDTPYESLHAVVSYGVKSWFDAFVATRPGAGKDAGGGSGGGEANLRIPTPKKIAELELRLLQLHQNVYSGHEFDDSSCSSMGPITRPATQQPHIPSMLRQHVPQLSLMAHQRRVKAIQAATKLTRDVSSDTASQAVNFWSSLESALEGIEAQVKCKEVRMVMDALRNAKRFHVTVSVIADTELKGATDHVHKCNRPLNNLLSSTTSTRCTNH</sequence>
<keyword evidence="3" id="KW-1185">Reference proteome</keyword>
<accession>B0DXF9</accession>
<dbReference type="Proteomes" id="UP000001194">
    <property type="component" value="Unassembled WGS sequence"/>
</dbReference>
<evidence type="ECO:0000259" key="1">
    <source>
        <dbReference type="Pfam" id="PF08385"/>
    </source>
</evidence>
<dbReference type="OrthoDB" id="3045840at2759"/>
<evidence type="ECO:0000313" key="3">
    <source>
        <dbReference type="Proteomes" id="UP000001194"/>
    </source>
</evidence>
<organism evidence="3">
    <name type="scientific">Laccaria bicolor (strain S238N-H82 / ATCC MYA-4686)</name>
    <name type="common">Bicoloured deceiver</name>
    <name type="synonym">Laccaria laccata var. bicolor</name>
    <dbReference type="NCBI Taxonomy" id="486041"/>
    <lineage>
        <taxon>Eukaryota</taxon>
        <taxon>Fungi</taxon>
        <taxon>Dikarya</taxon>
        <taxon>Basidiomycota</taxon>
        <taxon>Agaricomycotina</taxon>
        <taxon>Agaricomycetes</taxon>
        <taxon>Agaricomycetidae</taxon>
        <taxon>Agaricales</taxon>
        <taxon>Agaricineae</taxon>
        <taxon>Hydnangiaceae</taxon>
        <taxon>Laccaria</taxon>
    </lineage>
</organism>
<evidence type="ECO:0000313" key="2">
    <source>
        <dbReference type="EMBL" id="EDR00669.1"/>
    </source>
</evidence>
<protein>
    <submittedName>
        <fullName evidence="2">Predicted protein</fullName>
    </submittedName>
</protein>
<name>B0DXF9_LACBS</name>
<dbReference type="InParanoid" id="B0DXF9"/>
<feature type="domain" description="Dynein heavy chain tail" evidence="1">
    <location>
        <begin position="136"/>
        <end position="221"/>
    </location>
</feature>
<proteinExistence type="predicted"/>
<dbReference type="GeneID" id="6084275"/>
<dbReference type="RefSeq" id="XP_001888678.1">
    <property type="nucleotide sequence ID" value="XM_001888643.1"/>
</dbReference>
<dbReference type="EMBL" id="DS547147">
    <property type="protein sequence ID" value="EDR00669.1"/>
    <property type="molecule type" value="Genomic_DNA"/>
</dbReference>
<dbReference type="HOGENOM" id="CLU_1190097_0_0_1"/>
<reference evidence="2 3" key="1">
    <citation type="journal article" date="2008" name="Nature">
        <title>The genome of Laccaria bicolor provides insights into mycorrhizal symbiosis.</title>
        <authorList>
            <person name="Martin F."/>
            <person name="Aerts A."/>
            <person name="Ahren D."/>
            <person name="Brun A."/>
            <person name="Danchin E.G.J."/>
            <person name="Duchaussoy F."/>
            <person name="Gibon J."/>
            <person name="Kohler A."/>
            <person name="Lindquist E."/>
            <person name="Pereda V."/>
            <person name="Salamov A."/>
            <person name="Shapiro H.J."/>
            <person name="Wuyts J."/>
            <person name="Blaudez D."/>
            <person name="Buee M."/>
            <person name="Brokstein P."/>
            <person name="Canbaeck B."/>
            <person name="Cohen D."/>
            <person name="Courty P.E."/>
            <person name="Coutinho P.M."/>
            <person name="Delaruelle C."/>
            <person name="Detter J.C."/>
            <person name="Deveau A."/>
            <person name="DiFazio S."/>
            <person name="Duplessis S."/>
            <person name="Fraissinet-Tachet L."/>
            <person name="Lucic E."/>
            <person name="Frey-Klett P."/>
            <person name="Fourrey C."/>
            <person name="Feussner I."/>
            <person name="Gay G."/>
            <person name="Grimwood J."/>
            <person name="Hoegger P.J."/>
            <person name="Jain P."/>
            <person name="Kilaru S."/>
            <person name="Labbe J."/>
            <person name="Lin Y.C."/>
            <person name="Legue V."/>
            <person name="Le Tacon F."/>
            <person name="Marmeisse R."/>
            <person name="Melayah D."/>
            <person name="Montanini B."/>
            <person name="Muratet M."/>
            <person name="Nehls U."/>
            <person name="Niculita-Hirzel H."/>
            <person name="Oudot-Le Secq M.P."/>
            <person name="Peter M."/>
            <person name="Quesneville H."/>
            <person name="Rajashekar B."/>
            <person name="Reich M."/>
            <person name="Rouhier N."/>
            <person name="Schmutz J."/>
            <person name="Yin T."/>
            <person name="Chalot M."/>
            <person name="Henrissat B."/>
            <person name="Kuees U."/>
            <person name="Lucas S."/>
            <person name="Van de Peer Y."/>
            <person name="Podila G.K."/>
            <person name="Polle A."/>
            <person name="Pukkila P.J."/>
            <person name="Richardson P.M."/>
            <person name="Rouze P."/>
            <person name="Sanders I.R."/>
            <person name="Stajich J.E."/>
            <person name="Tunlid A."/>
            <person name="Tuskan G."/>
            <person name="Grigoriev I.V."/>
        </authorList>
    </citation>
    <scope>NUCLEOTIDE SEQUENCE [LARGE SCALE GENOMIC DNA]</scope>
    <source>
        <strain evidence="3">S238N-H82 / ATCC MYA-4686</strain>
    </source>
</reference>
<dbReference type="AlphaFoldDB" id="B0DXF9"/>
<dbReference type="STRING" id="486041.B0DXF9"/>
<dbReference type="KEGG" id="lbc:LACBIDRAFT_313060"/>
<gene>
    <name evidence="2" type="ORF">LACBIDRAFT_313060</name>
</gene>
<dbReference type="Pfam" id="PF08385">
    <property type="entry name" value="DHC_N1"/>
    <property type="match status" value="1"/>
</dbReference>
<dbReference type="InterPro" id="IPR013594">
    <property type="entry name" value="Dynein_heavy_tail"/>
</dbReference>